<name>A0A4S2JMQ4_9HYME</name>
<comment type="caution">
    <text evidence="1">The sequence shown here is derived from an EMBL/GenBank/DDBJ whole genome shotgun (WGS) entry which is preliminary data.</text>
</comment>
<accession>A0A4S2JMQ4</accession>
<evidence type="ECO:0000313" key="2">
    <source>
        <dbReference type="Proteomes" id="UP000310200"/>
    </source>
</evidence>
<dbReference type="Proteomes" id="UP000310200">
    <property type="component" value="Unassembled WGS sequence"/>
</dbReference>
<organism evidence="1 2">
    <name type="scientific">Temnothorax longispinosus</name>
    <dbReference type="NCBI Taxonomy" id="300112"/>
    <lineage>
        <taxon>Eukaryota</taxon>
        <taxon>Metazoa</taxon>
        <taxon>Ecdysozoa</taxon>
        <taxon>Arthropoda</taxon>
        <taxon>Hexapoda</taxon>
        <taxon>Insecta</taxon>
        <taxon>Pterygota</taxon>
        <taxon>Neoptera</taxon>
        <taxon>Endopterygota</taxon>
        <taxon>Hymenoptera</taxon>
        <taxon>Apocrita</taxon>
        <taxon>Aculeata</taxon>
        <taxon>Formicoidea</taxon>
        <taxon>Formicidae</taxon>
        <taxon>Myrmicinae</taxon>
        <taxon>Temnothorax</taxon>
    </lineage>
</organism>
<dbReference type="EMBL" id="QBLH01003537">
    <property type="protein sequence ID" value="TGZ37471.1"/>
    <property type="molecule type" value="Genomic_DNA"/>
</dbReference>
<keyword evidence="2" id="KW-1185">Reference proteome</keyword>
<protein>
    <submittedName>
        <fullName evidence="1">Uncharacterized protein</fullName>
    </submittedName>
</protein>
<evidence type="ECO:0000313" key="1">
    <source>
        <dbReference type="EMBL" id="TGZ37471.1"/>
    </source>
</evidence>
<reference evidence="1 2" key="1">
    <citation type="journal article" date="2019" name="Philos. Trans. R. Soc. Lond., B, Biol. Sci.">
        <title>Ant behaviour and brain gene expression of defending hosts depend on the ecological success of the intruding social parasite.</title>
        <authorList>
            <person name="Kaur R."/>
            <person name="Stoldt M."/>
            <person name="Jongepier E."/>
            <person name="Feldmeyer B."/>
            <person name="Menzel F."/>
            <person name="Bornberg-Bauer E."/>
            <person name="Foitzik S."/>
        </authorList>
    </citation>
    <scope>NUCLEOTIDE SEQUENCE [LARGE SCALE GENOMIC DNA]</scope>
    <source>
        <tissue evidence="1">Whole body</tissue>
    </source>
</reference>
<sequence length="68" mass="7541">MQNGSESEGRFCRLEIRREKESEKREKESGKIAVNLPTRIIIHHCKTLLLASSDVVMGTGAFVADLGP</sequence>
<dbReference type="AlphaFoldDB" id="A0A4S2JMQ4"/>
<gene>
    <name evidence="1" type="ORF">DBV15_10571</name>
</gene>
<proteinExistence type="predicted"/>